<dbReference type="InterPro" id="IPR010987">
    <property type="entry name" value="Glutathione-S-Trfase_C-like"/>
</dbReference>
<reference evidence="2 3" key="1">
    <citation type="submission" date="2024-06" db="EMBL/GenBank/DDBJ databases">
        <title>Complete genome of Phlyctema vagabunda strain 19-DSS-EL-015.</title>
        <authorList>
            <person name="Fiorenzani C."/>
        </authorList>
    </citation>
    <scope>NUCLEOTIDE SEQUENCE [LARGE SCALE GENOMIC DNA]</scope>
    <source>
        <strain evidence="2 3">19-DSS-EL-015</strain>
    </source>
</reference>
<name>A0ABR4PAL8_9HELO</name>
<evidence type="ECO:0000313" key="2">
    <source>
        <dbReference type="EMBL" id="KAL3420362.1"/>
    </source>
</evidence>
<dbReference type="PROSITE" id="PS50405">
    <property type="entry name" value="GST_CTER"/>
    <property type="match status" value="1"/>
</dbReference>
<protein>
    <recommendedName>
        <fullName evidence="1">GST C-terminal domain-containing protein</fullName>
    </recommendedName>
</protein>
<dbReference type="InterPro" id="IPR036282">
    <property type="entry name" value="Glutathione-S-Trfase_C_sf"/>
</dbReference>
<dbReference type="InterPro" id="IPR004046">
    <property type="entry name" value="GST_C"/>
</dbReference>
<feature type="domain" description="GST C-terminal" evidence="1">
    <location>
        <begin position="1"/>
        <end position="119"/>
    </location>
</feature>
<evidence type="ECO:0000313" key="3">
    <source>
        <dbReference type="Proteomes" id="UP001629113"/>
    </source>
</evidence>
<proteinExistence type="predicted"/>
<dbReference type="Proteomes" id="UP001629113">
    <property type="component" value="Unassembled WGS sequence"/>
</dbReference>
<comment type="caution">
    <text evidence="2">The sequence shown here is derived from an EMBL/GenBank/DDBJ whole genome shotgun (WGS) entry which is preliminary data.</text>
</comment>
<organism evidence="2 3">
    <name type="scientific">Phlyctema vagabunda</name>
    <dbReference type="NCBI Taxonomy" id="108571"/>
    <lineage>
        <taxon>Eukaryota</taxon>
        <taxon>Fungi</taxon>
        <taxon>Dikarya</taxon>
        <taxon>Ascomycota</taxon>
        <taxon>Pezizomycotina</taxon>
        <taxon>Leotiomycetes</taxon>
        <taxon>Helotiales</taxon>
        <taxon>Dermateaceae</taxon>
        <taxon>Phlyctema</taxon>
    </lineage>
</organism>
<dbReference type="EMBL" id="JBFCZG010000007">
    <property type="protein sequence ID" value="KAL3420362.1"/>
    <property type="molecule type" value="Genomic_DNA"/>
</dbReference>
<dbReference type="Gene3D" id="1.20.1050.10">
    <property type="match status" value="1"/>
</dbReference>
<keyword evidence="3" id="KW-1185">Reference proteome</keyword>
<accession>A0ABR4PAL8</accession>
<sequence>MVSPMPSTGISHPLMPCSSCSFSGGGDANPDEVDKALSILTTCLDYYERVLDTRDYLAGDEFPLVDIYVMSWIPWLHAVGLDALLRSRPGVEAWWKRVTSESSFLAAYSRYTAEELTRSDLSGHHGNNRPEGLS</sequence>
<dbReference type="SUPFAM" id="SSF47616">
    <property type="entry name" value="GST C-terminal domain-like"/>
    <property type="match status" value="1"/>
</dbReference>
<dbReference type="Pfam" id="PF00043">
    <property type="entry name" value="GST_C"/>
    <property type="match status" value="1"/>
</dbReference>
<evidence type="ECO:0000259" key="1">
    <source>
        <dbReference type="PROSITE" id="PS50405"/>
    </source>
</evidence>
<gene>
    <name evidence="2" type="ORF">PVAG01_08861</name>
</gene>